<reference evidence="2 3" key="2">
    <citation type="submission" date="2024-02" db="EMBL/GenBank/DDBJ databases">
        <title>The Genome Sequence of Enterococcus diestrammenae JM9A.</title>
        <authorList>
            <person name="Earl A."/>
            <person name="Manson A."/>
            <person name="Gilmore M."/>
            <person name="Sanders J."/>
            <person name="Shea T."/>
            <person name="Howe W."/>
            <person name="Livny J."/>
            <person name="Cuomo C."/>
            <person name="Neafsey D."/>
            <person name="Birren B."/>
        </authorList>
    </citation>
    <scope>NUCLEOTIDE SEQUENCE [LARGE SCALE GENOMIC DNA]</scope>
    <source>
        <strain evidence="2 3">JM9A</strain>
    </source>
</reference>
<evidence type="ECO:0000313" key="2">
    <source>
        <dbReference type="EMBL" id="MEO1780681.1"/>
    </source>
</evidence>
<evidence type="ECO:0000259" key="1">
    <source>
        <dbReference type="Pfam" id="PF08984"/>
    </source>
</evidence>
<dbReference type="Proteomes" id="UP001429357">
    <property type="component" value="Unassembled WGS sequence"/>
</dbReference>
<comment type="caution">
    <text evidence="2">The sequence shown here is derived from an EMBL/GenBank/DDBJ whole genome shotgun (WGS) entry which is preliminary data.</text>
</comment>
<dbReference type="Pfam" id="PF08984">
    <property type="entry name" value="DUF1858"/>
    <property type="match status" value="1"/>
</dbReference>
<name>A0ABV0F213_9ENTE</name>
<dbReference type="RefSeq" id="WP_161869049.1">
    <property type="nucleotide sequence ID" value="NZ_JAQFAM010000017.1"/>
</dbReference>
<evidence type="ECO:0000313" key="3">
    <source>
        <dbReference type="Proteomes" id="UP001429357"/>
    </source>
</evidence>
<accession>A0ABV0F213</accession>
<dbReference type="EMBL" id="MAEI02000001">
    <property type="protein sequence ID" value="MEO1780681.1"/>
    <property type="molecule type" value="Genomic_DNA"/>
</dbReference>
<feature type="domain" description="DUF1858" evidence="1">
    <location>
        <begin position="6"/>
        <end position="60"/>
    </location>
</feature>
<reference evidence="3" key="1">
    <citation type="submission" date="2016-06" db="EMBL/GenBank/DDBJ databases">
        <title>Four novel species of enterococci isolated from chicken manure.</title>
        <authorList>
            <person name="Van Tyne D."/>
        </authorList>
    </citation>
    <scope>NUCLEOTIDE SEQUENCE [LARGE SCALE GENOMIC DNA]</scope>
    <source>
        <strain evidence="3">JM9A</strain>
    </source>
</reference>
<organism evidence="2 3">
    <name type="scientific">Enterococcus diestrammenae</name>
    <dbReference type="NCBI Taxonomy" id="1155073"/>
    <lineage>
        <taxon>Bacteria</taxon>
        <taxon>Bacillati</taxon>
        <taxon>Bacillota</taxon>
        <taxon>Bacilli</taxon>
        <taxon>Lactobacillales</taxon>
        <taxon>Enterococcaceae</taxon>
        <taxon>Enterococcus</taxon>
    </lineage>
</organism>
<keyword evidence="3" id="KW-1185">Reference proteome</keyword>
<gene>
    <name evidence="2" type="ORF">BAU18_000232</name>
</gene>
<proteinExistence type="predicted"/>
<protein>
    <recommendedName>
        <fullName evidence="1">DUF1858 domain-containing protein</fullName>
    </recommendedName>
</protein>
<dbReference type="Gene3D" id="1.10.3910.10">
    <property type="entry name" value="SP0561-like"/>
    <property type="match status" value="1"/>
</dbReference>
<dbReference type="SUPFAM" id="SSF140683">
    <property type="entry name" value="SP0561-like"/>
    <property type="match status" value="1"/>
</dbReference>
<dbReference type="InterPro" id="IPR015077">
    <property type="entry name" value="DUF1858"/>
</dbReference>
<sequence>MIRIPLTSSLYDIVKTYPEVKEIMIQLGFAQIAQPGMLATAGRYMTIDKGAQLKKIPMENVTAAFAAAGFELI</sequence>
<dbReference type="InterPro" id="IPR038062">
    <property type="entry name" value="ScdA-like_N_sf"/>
</dbReference>